<keyword evidence="1" id="KW-0812">Transmembrane</keyword>
<dbReference type="EMBL" id="CP014245">
    <property type="protein sequence ID" value="AMD21420.1"/>
    <property type="molecule type" value="Genomic_DNA"/>
</dbReference>
<reference evidence="2 3" key="1">
    <citation type="submission" date="2016-01" db="EMBL/GenBank/DDBJ databases">
        <title>Genome sequence of the yeast Holleya sinecauda.</title>
        <authorList>
            <person name="Dietrich F.S."/>
        </authorList>
    </citation>
    <scope>NUCLEOTIDE SEQUENCE [LARGE SCALE GENOMIC DNA]</scope>
    <source>
        <strain evidence="2 3">ATCC 58844</strain>
    </source>
</reference>
<accession>A0A120K2F9</accession>
<dbReference type="OrthoDB" id="4070369at2759"/>
<organism evidence="2 3">
    <name type="scientific">Eremothecium sinecaudum</name>
    <dbReference type="NCBI Taxonomy" id="45286"/>
    <lineage>
        <taxon>Eukaryota</taxon>
        <taxon>Fungi</taxon>
        <taxon>Dikarya</taxon>
        <taxon>Ascomycota</taxon>
        <taxon>Saccharomycotina</taxon>
        <taxon>Saccharomycetes</taxon>
        <taxon>Saccharomycetales</taxon>
        <taxon>Saccharomycetaceae</taxon>
        <taxon>Eremothecium</taxon>
    </lineage>
</organism>
<dbReference type="Proteomes" id="UP000243052">
    <property type="component" value="Chromosome v"/>
</dbReference>
<keyword evidence="1" id="KW-1133">Transmembrane helix</keyword>
<feature type="transmembrane region" description="Helical" evidence="1">
    <location>
        <begin position="242"/>
        <end position="270"/>
    </location>
</feature>
<sequence length="430" mass="50471">MTLHLRRNYRCWICLEETRCLFSLPSWIRHDCGCDLQVHSKCLIRWLFVKNERIWIDYGSSDYYKVDSINELRRRICYVVDNHRDFQEDIDLAEAVETVPAIGQACAVIFGVAEMVIRVMFRIPYHDAASENDLWRGLPVELVSCPQCKKFIKNRRFTWNNGSYALRFYKIYRIFSKYVATGFVFWLLYSNPWKQLLKIGLWTLRQVFPESVLQLILEIPNTAALDVYTSSMPAIQNIPSKISFLIFGFPIYLAGLICGPVAFAAIKYAYPWTLAVQCSKSPILLKMITFQYLASTLLSKFPTLIWCRTYQQSKRIRPYFQQNKETAESLYERKGIIKVTWISCIVDFAVVLHCAKYLSSRVLRHMPFLDRAILKLEPYATPDECLCIQNVCSLIIVTACRKLLNFYLERKRLDELKELQEMVYDELDEN</sequence>
<proteinExistence type="predicted"/>
<evidence type="ECO:0000313" key="3">
    <source>
        <dbReference type="Proteomes" id="UP000243052"/>
    </source>
</evidence>
<gene>
    <name evidence="2" type="ORF">AW171_hschr53370</name>
</gene>
<keyword evidence="3" id="KW-1185">Reference proteome</keyword>
<evidence type="ECO:0000313" key="2">
    <source>
        <dbReference type="EMBL" id="AMD21420.1"/>
    </source>
</evidence>
<protein>
    <submittedName>
        <fullName evidence="2">HER141Cp</fullName>
    </submittedName>
</protein>
<keyword evidence="1" id="KW-0472">Membrane</keyword>
<feature type="transmembrane region" description="Helical" evidence="1">
    <location>
        <begin position="290"/>
        <end position="307"/>
    </location>
</feature>
<evidence type="ECO:0000256" key="1">
    <source>
        <dbReference type="SAM" id="Phobius"/>
    </source>
</evidence>
<dbReference type="RefSeq" id="XP_017988416.1">
    <property type="nucleotide sequence ID" value="XM_018132927.1"/>
</dbReference>
<dbReference type="AlphaFoldDB" id="A0A120K2F9"/>
<dbReference type="GeneID" id="28724709"/>
<name>A0A120K2F9_9SACH</name>